<accession>T1IRH7</accession>
<comment type="similarity">
    <text evidence="2">Belongs to the SLC35F solute transporter family.</text>
</comment>
<name>T1IRH7_STRMM</name>
<dbReference type="PhylomeDB" id="T1IRH7"/>
<evidence type="ECO:0000313" key="10">
    <source>
        <dbReference type="Proteomes" id="UP000014500"/>
    </source>
</evidence>
<evidence type="ECO:0008006" key="11">
    <source>
        <dbReference type="Google" id="ProtNLM"/>
    </source>
</evidence>
<dbReference type="STRING" id="126957.T1IRH7"/>
<comment type="function">
    <text evidence="7">Putative solute transporter.</text>
</comment>
<dbReference type="GO" id="GO:0022857">
    <property type="term" value="F:transmembrane transporter activity"/>
    <property type="evidence" value="ECO:0007669"/>
    <property type="project" value="InterPro"/>
</dbReference>
<keyword evidence="3" id="KW-0813">Transport</keyword>
<evidence type="ECO:0000256" key="1">
    <source>
        <dbReference type="ARBA" id="ARBA00004141"/>
    </source>
</evidence>
<evidence type="ECO:0000256" key="5">
    <source>
        <dbReference type="ARBA" id="ARBA00022989"/>
    </source>
</evidence>
<evidence type="ECO:0000256" key="8">
    <source>
        <dbReference type="SAM" id="Phobius"/>
    </source>
</evidence>
<comment type="subcellular location">
    <subcellularLocation>
        <location evidence="1">Membrane</location>
        <topology evidence="1">Multi-pass membrane protein</topology>
    </subcellularLocation>
</comment>
<keyword evidence="6 8" id="KW-0472">Membrane</keyword>
<dbReference type="EnsemblMetazoa" id="SMAR003670-RA">
    <property type="protein sequence ID" value="SMAR003670-PA"/>
    <property type="gene ID" value="SMAR003670"/>
</dbReference>
<keyword evidence="4 8" id="KW-0812">Transmembrane</keyword>
<dbReference type="HOGENOM" id="CLU_039639_6_0_1"/>
<dbReference type="Pfam" id="PF06027">
    <property type="entry name" value="SLC35F"/>
    <property type="match status" value="1"/>
</dbReference>
<feature type="transmembrane region" description="Helical" evidence="8">
    <location>
        <begin position="153"/>
        <end position="173"/>
    </location>
</feature>
<feature type="transmembrane region" description="Helical" evidence="8">
    <location>
        <begin position="179"/>
        <end position="197"/>
    </location>
</feature>
<reference evidence="10" key="1">
    <citation type="submission" date="2011-05" db="EMBL/GenBank/DDBJ databases">
        <authorList>
            <person name="Richards S.R."/>
            <person name="Qu J."/>
            <person name="Jiang H."/>
            <person name="Jhangiani S.N."/>
            <person name="Agravi P."/>
            <person name="Goodspeed R."/>
            <person name="Gross S."/>
            <person name="Mandapat C."/>
            <person name="Jackson L."/>
            <person name="Mathew T."/>
            <person name="Pu L."/>
            <person name="Thornton R."/>
            <person name="Saada N."/>
            <person name="Wilczek-Boney K.B."/>
            <person name="Lee S."/>
            <person name="Kovar C."/>
            <person name="Wu Y."/>
            <person name="Scherer S.E."/>
            <person name="Worley K.C."/>
            <person name="Muzny D.M."/>
            <person name="Gibbs R."/>
        </authorList>
    </citation>
    <scope>NUCLEOTIDE SEQUENCE</scope>
    <source>
        <strain evidence="10">Brora</strain>
    </source>
</reference>
<sequence>MLDCFSIPTVLALSWIFLKIRYKIVHILGVGVCLVGVGCVVWADVDEGKGGVGGNDRLLGDMLCLSGATLYGISNVVEEFVVKMHDCIEFLGMLGLFGSVINGIQLAILERQEVAVIRWEQWQIVALVISFAVCLFFLYSTMPVVMRISSATAVNLSILSADFYSLLIGVFLFQYKFHVLYILSFTLVATGVLLYSLKPTPIAHQTGHYRSELLARIHYKTKIPLLKLSTQCLD</sequence>
<feature type="transmembrane region" description="Helical" evidence="8">
    <location>
        <begin position="24"/>
        <end position="43"/>
    </location>
</feature>
<reference evidence="9" key="2">
    <citation type="submission" date="2015-02" db="UniProtKB">
        <authorList>
            <consortium name="EnsemblMetazoa"/>
        </authorList>
    </citation>
    <scope>IDENTIFICATION</scope>
</reference>
<feature type="transmembrane region" description="Helical" evidence="8">
    <location>
        <begin position="58"/>
        <end position="78"/>
    </location>
</feature>
<dbReference type="GO" id="GO:0016020">
    <property type="term" value="C:membrane"/>
    <property type="evidence" value="ECO:0007669"/>
    <property type="project" value="UniProtKB-SubCell"/>
</dbReference>
<evidence type="ECO:0000256" key="6">
    <source>
        <dbReference type="ARBA" id="ARBA00023136"/>
    </source>
</evidence>
<dbReference type="Proteomes" id="UP000014500">
    <property type="component" value="Unassembled WGS sequence"/>
</dbReference>
<organism evidence="9 10">
    <name type="scientific">Strigamia maritima</name>
    <name type="common">European centipede</name>
    <name type="synonym">Geophilus maritimus</name>
    <dbReference type="NCBI Taxonomy" id="126957"/>
    <lineage>
        <taxon>Eukaryota</taxon>
        <taxon>Metazoa</taxon>
        <taxon>Ecdysozoa</taxon>
        <taxon>Arthropoda</taxon>
        <taxon>Myriapoda</taxon>
        <taxon>Chilopoda</taxon>
        <taxon>Pleurostigmophora</taxon>
        <taxon>Geophilomorpha</taxon>
        <taxon>Linotaeniidae</taxon>
        <taxon>Strigamia</taxon>
    </lineage>
</organism>
<evidence type="ECO:0000256" key="3">
    <source>
        <dbReference type="ARBA" id="ARBA00022448"/>
    </source>
</evidence>
<dbReference type="eggNOG" id="KOG2766">
    <property type="taxonomic scope" value="Eukaryota"/>
</dbReference>
<dbReference type="PANTHER" id="PTHR14233:SF4">
    <property type="entry name" value="SOLUTE CARRIER FAMILY 35 MEMBER F2"/>
    <property type="match status" value="1"/>
</dbReference>
<keyword evidence="10" id="KW-1185">Reference proteome</keyword>
<dbReference type="EMBL" id="JH431361">
    <property type="status" value="NOT_ANNOTATED_CDS"/>
    <property type="molecule type" value="Genomic_DNA"/>
</dbReference>
<feature type="transmembrane region" description="Helical" evidence="8">
    <location>
        <begin position="90"/>
        <end position="109"/>
    </location>
</feature>
<evidence type="ECO:0000256" key="4">
    <source>
        <dbReference type="ARBA" id="ARBA00022692"/>
    </source>
</evidence>
<evidence type="ECO:0000313" key="9">
    <source>
        <dbReference type="EnsemblMetazoa" id="SMAR003670-PA"/>
    </source>
</evidence>
<feature type="transmembrane region" description="Helical" evidence="8">
    <location>
        <begin position="121"/>
        <end position="141"/>
    </location>
</feature>
<evidence type="ECO:0000256" key="7">
    <source>
        <dbReference type="ARBA" id="ARBA00037727"/>
    </source>
</evidence>
<protein>
    <recommendedName>
        <fullName evidence="11">Solute carrier family 35 member F1</fullName>
    </recommendedName>
</protein>
<proteinExistence type="inferred from homology"/>
<dbReference type="InterPro" id="IPR052221">
    <property type="entry name" value="SLC35F_Transporter"/>
</dbReference>
<dbReference type="AlphaFoldDB" id="T1IRH7"/>
<keyword evidence="5 8" id="KW-1133">Transmembrane helix</keyword>
<dbReference type="InterPro" id="IPR009262">
    <property type="entry name" value="SLC35_F1/F2/F6"/>
</dbReference>
<dbReference type="OMA" id="LESHSCA"/>
<evidence type="ECO:0000256" key="2">
    <source>
        <dbReference type="ARBA" id="ARBA00007863"/>
    </source>
</evidence>
<dbReference type="PANTHER" id="PTHR14233">
    <property type="entry name" value="DUF914-RELATED"/>
    <property type="match status" value="1"/>
</dbReference>